<protein>
    <submittedName>
        <fullName evidence="1">Uncharacterized protein</fullName>
    </submittedName>
</protein>
<sequence>MIRLNRAGTGTCPYRFLPVGANPCVRPFIPGRHRGPPLPSHV</sequence>
<dbReference type="EMBL" id="MTKO01000030">
    <property type="protein sequence ID" value="RWX47650.1"/>
    <property type="molecule type" value="Genomic_DNA"/>
</dbReference>
<name>A0A444J3V2_9BACT</name>
<organism evidence="1 2">
    <name type="scientific">Candidatus Electrothrix aarhusensis</name>
    <dbReference type="NCBI Taxonomy" id="1859131"/>
    <lineage>
        <taxon>Bacteria</taxon>
        <taxon>Pseudomonadati</taxon>
        <taxon>Thermodesulfobacteriota</taxon>
        <taxon>Desulfobulbia</taxon>
        <taxon>Desulfobulbales</taxon>
        <taxon>Desulfobulbaceae</taxon>
        <taxon>Candidatus Electrothrix</taxon>
    </lineage>
</organism>
<evidence type="ECO:0000313" key="1">
    <source>
        <dbReference type="EMBL" id="RWX47650.1"/>
    </source>
</evidence>
<reference evidence="1 2" key="1">
    <citation type="submission" date="2017-01" db="EMBL/GenBank/DDBJ databases">
        <title>The cable genome- insights into the physiology and evolution of filamentous bacteria capable of sulfide oxidation via long distance electron transfer.</title>
        <authorList>
            <person name="Schreiber L."/>
            <person name="Bjerg J.T."/>
            <person name="Boggild A."/>
            <person name="Van De Vossenberg J."/>
            <person name="Meysman F."/>
            <person name="Nielsen L.P."/>
            <person name="Schramm A."/>
            <person name="Kjeldsen K.U."/>
        </authorList>
    </citation>
    <scope>NUCLEOTIDE SEQUENCE [LARGE SCALE GENOMIC DNA]</scope>
    <source>
        <strain evidence="1">MCF</strain>
    </source>
</reference>
<comment type="caution">
    <text evidence="1">The sequence shown here is derived from an EMBL/GenBank/DDBJ whole genome shotgun (WGS) entry which is preliminary data.</text>
</comment>
<gene>
    <name evidence="1" type="ORF">H206_06177</name>
</gene>
<keyword evidence="2" id="KW-1185">Reference proteome</keyword>
<proteinExistence type="predicted"/>
<evidence type="ECO:0000313" key="2">
    <source>
        <dbReference type="Proteomes" id="UP000287853"/>
    </source>
</evidence>
<dbReference type="Proteomes" id="UP000287853">
    <property type="component" value="Unassembled WGS sequence"/>
</dbReference>
<accession>A0A444J3V2</accession>
<dbReference type="AlphaFoldDB" id="A0A444J3V2"/>